<dbReference type="InterPro" id="IPR010994">
    <property type="entry name" value="RuvA_2-like"/>
</dbReference>
<protein>
    <submittedName>
        <fullName evidence="6">Kinesin-like protein KIF22</fullName>
    </submittedName>
</protein>
<dbReference type="PANTHER" id="PTHR24115">
    <property type="entry name" value="KINESIN-RELATED"/>
    <property type="match status" value="1"/>
</dbReference>
<dbReference type="GO" id="GO:0008574">
    <property type="term" value="F:plus-end-directed microtubule motor activity"/>
    <property type="evidence" value="ECO:0007669"/>
    <property type="project" value="TreeGrafter"/>
</dbReference>
<feature type="compositionally biased region" description="Polar residues" evidence="5">
    <location>
        <begin position="677"/>
        <end position="687"/>
    </location>
</feature>
<dbReference type="Gene3D" id="3.40.850.10">
    <property type="entry name" value="Kinesin motor domain"/>
    <property type="match status" value="1"/>
</dbReference>
<dbReference type="InterPro" id="IPR036961">
    <property type="entry name" value="Kinesin_motor_dom_sf"/>
</dbReference>
<proteinExistence type="inferred from homology"/>
<feature type="compositionally biased region" description="Polar residues" evidence="5">
    <location>
        <begin position="518"/>
        <end position="529"/>
    </location>
</feature>
<dbReference type="SUPFAM" id="SSF47781">
    <property type="entry name" value="RuvA domain 2-like"/>
    <property type="match status" value="1"/>
</dbReference>
<dbReference type="PROSITE" id="PS50067">
    <property type="entry name" value="KINESIN_MOTOR_2"/>
    <property type="match status" value="1"/>
</dbReference>
<evidence type="ECO:0000256" key="5">
    <source>
        <dbReference type="SAM" id="MobiDB-lite"/>
    </source>
</evidence>
<keyword evidence="1" id="KW-0493">Microtubule</keyword>
<feature type="region of interest" description="Disordered" evidence="5">
    <location>
        <begin position="604"/>
        <end position="687"/>
    </location>
</feature>
<dbReference type="SUPFAM" id="SSF52540">
    <property type="entry name" value="P-loop containing nucleoside triphosphate hydrolases"/>
    <property type="match status" value="1"/>
</dbReference>
<evidence type="ECO:0000256" key="1">
    <source>
        <dbReference type="ARBA" id="ARBA00022701"/>
    </source>
</evidence>
<dbReference type="ExpressionAtlas" id="R7WD81">
    <property type="expression patterns" value="baseline"/>
</dbReference>
<evidence type="ECO:0000313" key="6">
    <source>
        <dbReference type="EnsemblPlants" id="EMT16649"/>
    </source>
</evidence>
<feature type="compositionally biased region" description="Polar residues" evidence="5">
    <location>
        <begin position="318"/>
        <end position="347"/>
    </location>
</feature>
<name>R7WD81_AEGTA</name>
<dbReference type="GO" id="GO:0005874">
    <property type="term" value="C:microtubule"/>
    <property type="evidence" value="ECO:0007669"/>
    <property type="project" value="UniProtKB-KW"/>
</dbReference>
<dbReference type="FunFam" id="1.10.150.280:FF:000003">
    <property type="entry name" value="Kinesin-like protein KIN-10C"/>
    <property type="match status" value="1"/>
</dbReference>
<evidence type="ECO:0000256" key="4">
    <source>
        <dbReference type="PROSITE-ProRule" id="PRU00283"/>
    </source>
</evidence>
<accession>R7WD81</accession>
<dbReference type="AlphaFoldDB" id="R7WD81"/>
<dbReference type="EnsemblPlants" id="EMT16649">
    <property type="protein sequence ID" value="EMT16649"/>
    <property type="gene ID" value="F775_24206"/>
</dbReference>
<dbReference type="GO" id="GO:0016887">
    <property type="term" value="F:ATP hydrolysis activity"/>
    <property type="evidence" value="ECO:0007669"/>
    <property type="project" value="TreeGrafter"/>
</dbReference>
<comment type="caution">
    <text evidence="4">Lacks conserved residue(s) required for the propagation of feature annotation.</text>
</comment>
<dbReference type="PANTHER" id="PTHR24115:SF908">
    <property type="entry name" value="KINESIN-LIKE PROTEIN KIN-10C"/>
    <property type="match status" value="1"/>
</dbReference>
<sequence>MEVARWGDKDNWRAKAKLDGRLGWRDTRDFVTGVLKRNNEKEEQNRDQYGHPRSRCRSLNGWFRPCLPTLVASTEQQQEAMGDNEQHSSRLSSYGDETFFFFFLTRTKMATRLVRKSGCQCSCSMQPISNSPMAASRKHSTTTSVPQQPNVHVAPSAAAIDLRVAAGQRKEEHRLDWCYLQEETNHHVFLHELQPILANHLHNQAQTATTGNACVVACGAAAAKDNLFKGSQEQPGLVTIAMEEILRFAASIGGAVRVSSYQVVQDTHVLDLLEPKEQEVLVLEDAQGKTHLKGLSKVDVKSIEDFAQLGCFDENQDKQQPTKASSTQQQPTKPFSTQSQPAKASSAQLSTRGHQGLIIHISNSDQDGKERAVAKINFLSLTDYVDPKQKTGGGVAALSSGNKSMYTLMNVVQALNSNQSFVPYRQSKVTRILQDSLCKMSGAVVIACLVAILLFLDYQPCRAQYEEVSCQDAVSTLSLAARSSQVATQVANEQCRRSASVTSFKRADVNLSAVAKSSSRPILSSTHQPNPVVEKQDRPQWNMSAVKAARTPVANKRSQPTMHPAKKSENSLPTPIKITQKAATPTMSGRPQPIMHSAKNLESSLSTPIKMPPKDAKPTTTSGRSQPESAVSPPTKMKQKDAKPAMSGRSQVMMRSAKKTESSLSASIKTKQRDAKPTTTSGSALLCPSTNSAKEEAAVIAPATVAEVEEIQSSQGMEIGMEIDAPSVDEGIDKTNDALDTVPSEVQKVVSSGMAIDAPSTDEVFDKTSDALDTVSSEMQKVVSSGMEEEDHSSSTLDAASSCTIDWGETCSSNLPDAFVEKTPVKTHMNTPKISDKLREISNSLKLLNARPLSVMAQKVAMEKTQEEGMEKTQKVAMEKTQVVAMETTEEVAMETTQEEGMETTQEVAAVETTQEEGMETTQEVGMETTQEVATGATQEVAVETAQEVAVEAGQEVAIEMTREVATGTTQEVAVETTQEVAAEMAQEVAAETAQEVAAETAHEMAAETAEEVAVETAQEVAVKTTQEVGIESVQCGTSIDAPEPKTPAMHLKVEQAADPKTPAIHLKFEQAADYPTSSFKTRSTGIKKSIVQECLSFLNSANKEQLKSLKGIGEKRANYIIELRENSPELFKGIDDLRDVIGMNKTEVLN</sequence>
<dbReference type="GO" id="GO:0005524">
    <property type="term" value="F:ATP binding"/>
    <property type="evidence" value="ECO:0007669"/>
    <property type="project" value="InterPro"/>
</dbReference>
<dbReference type="Pfam" id="PF00225">
    <property type="entry name" value="Kinesin"/>
    <property type="match status" value="1"/>
</dbReference>
<dbReference type="InterPro" id="IPR027640">
    <property type="entry name" value="Kinesin-like_fam"/>
</dbReference>
<dbReference type="GO" id="GO:0007018">
    <property type="term" value="P:microtubule-based movement"/>
    <property type="evidence" value="ECO:0007669"/>
    <property type="project" value="InterPro"/>
</dbReference>
<organism evidence="6">
    <name type="scientific">Aegilops tauschii</name>
    <name type="common">Tausch's goatgrass</name>
    <name type="synonym">Aegilops squarrosa</name>
    <dbReference type="NCBI Taxonomy" id="37682"/>
    <lineage>
        <taxon>Eukaryota</taxon>
        <taxon>Viridiplantae</taxon>
        <taxon>Streptophyta</taxon>
        <taxon>Embryophyta</taxon>
        <taxon>Tracheophyta</taxon>
        <taxon>Spermatophyta</taxon>
        <taxon>Magnoliopsida</taxon>
        <taxon>Liliopsida</taxon>
        <taxon>Poales</taxon>
        <taxon>Poaceae</taxon>
        <taxon>BOP clade</taxon>
        <taxon>Pooideae</taxon>
        <taxon>Triticodae</taxon>
        <taxon>Triticeae</taxon>
        <taxon>Triticinae</taxon>
        <taxon>Aegilops</taxon>
    </lineage>
</organism>
<reference evidence="6" key="1">
    <citation type="submission" date="2015-06" db="UniProtKB">
        <authorList>
            <consortium name="EnsemblPlants"/>
        </authorList>
    </citation>
    <scope>IDENTIFICATION</scope>
</reference>
<comment type="similarity">
    <text evidence="3">Belongs to the TRAFAC class myosin-kinesin ATPase superfamily. Kinesin family. KIN-10 subfamily.</text>
</comment>
<dbReference type="SMART" id="SM00129">
    <property type="entry name" value="KISc"/>
    <property type="match status" value="1"/>
</dbReference>
<dbReference type="InterPro" id="IPR001752">
    <property type="entry name" value="Kinesin_motor_dom"/>
</dbReference>
<dbReference type="Gene3D" id="1.10.150.280">
    <property type="entry name" value="AF1531-like domain"/>
    <property type="match status" value="1"/>
</dbReference>
<evidence type="ECO:0000256" key="2">
    <source>
        <dbReference type="ARBA" id="ARBA00023175"/>
    </source>
</evidence>
<feature type="region of interest" description="Disordered" evidence="5">
    <location>
        <begin position="314"/>
        <end position="347"/>
    </location>
</feature>
<dbReference type="InterPro" id="IPR027417">
    <property type="entry name" value="P-loop_NTPase"/>
</dbReference>
<dbReference type="GO" id="GO:0008017">
    <property type="term" value="F:microtubule binding"/>
    <property type="evidence" value="ECO:0007669"/>
    <property type="project" value="InterPro"/>
</dbReference>
<evidence type="ECO:0000256" key="3">
    <source>
        <dbReference type="ARBA" id="ARBA00061615"/>
    </source>
</evidence>
<keyword evidence="2" id="KW-0505">Motor protein</keyword>
<dbReference type="GO" id="GO:0005871">
    <property type="term" value="C:kinesin complex"/>
    <property type="evidence" value="ECO:0007669"/>
    <property type="project" value="TreeGrafter"/>
</dbReference>
<feature type="region of interest" description="Disordered" evidence="5">
    <location>
        <begin position="518"/>
        <end position="575"/>
    </location>
</feature>
<feature type="compositionally biased region" description="Polar residues" evidence="5">
    <location>
        <begin position="618"/>
        <end position="629"/>
    </location>
</feature>